<name>A0A1M7HXI1_9GAMM</name>
<evidence type="ECO:0000256" key="1">
    <source>
        <dbReference type="SAM" id="Phobius"/>
    </source>
</evidence>
<dbReference type="RefSeq" id="WP_079553932.1">
    <property type="nucleotide sequence ID" value="NZ_LT670847.1"/>
</dbReference>
<feature type="transmembrane region" description="Helical" evidence="1">
    <location>
        <begin position="6"/>
        <end position="25"/>
    </location>
</feature>
<dbReference type="STRING" id="29571.SAMN05878437_2406"/>
<organism evidence="2 3">
    <name type="scientific">Vreelandella subglaciescola</name>
    <dbReference type="NCBI Taxonomy" id="29571"/>
    <lineage>
        <taxon>Bacteria</taxon>
        <taxon>Pseudomonadati</taxon>
        <taxon>Pseudomonadota</taxon>
        <taxon>Gammaproteobacteria</taxon>
        <taxon>Oceanospirillales</taxon>
        <taxon>Halomonadaceae</taxon>
        <taxon>Vreelandella</taxon>
    </lineage>
</organism>
<keyword evidence="3" id="KW-1185">Reference proteome</keyword>
<keyword evidence="1" id="KW-0472">Membrane</keyword>
<dbReference type="InParanoid" id="A0A1M7HXI1"/>
<sequence length="174" mass="19210">MIWHLIAAVFSGLGAAGIGLVLRTLSGKRLPKWIVPVCAGLGMLGYQVNAEYSWFELKSQQLPASAVVISSQTDSMIWRPWTLAFPMVTEFSAVDRDGMTHNARGQTPVVELIVYHFERHYADVVTPTPYLLNCDNRELVPLDDATGKPALNALRTLREGAKLYTTACQPAHEV</sequence>
<gene>
    <name evidence="2" type="ORF">SAMN05878437_2406</name>
</gene>
<dbReference type="EMBL" id="LT670847">
    <property type="protein sequence ID" value="SHM33089.1"/>
    <property type="molecule type" value="Genomic_DNA"/>
</dbReference>
<accession>A0A1M7HXI1</accession>
<protein>
    <submittedName>
        <fullName evidence="2">Uncharacterized protein</fullName>
    </submittedName>
</protein>
<dbReference type="AlphaFoldDB" id="A0A1M7HXI1"/>
<evidence type="ECO:0000313" key="2">
    <source>
        <dbReference type="EMBL" id="SHM33089.1"/>
    </source>
</evidence>
<proteinExistence type="predicted"/>
<keyword evidence="1" id="KW-1133">Transmembrane helix</keyword>
<dbReference type="OrthoDB" id="8601734at2"/>
<keyword evidence="1" id="KW-0812">Transmembrane</keyword>
<evidence type="ECO:0000313" key="3">
    <source>
        <dbReference type="Proteomes" id="UP000190911"/>
    </source>
</evidence>
<reference evidence="2 3" key="1">
    <citation type="submission" date="2016-11" db="EMBL/GenBank/DDBJ databases">
        <authorList>
            <person name="Jaros S."/>
            <person name="Januszkiewicz K."/>
            <person name="Wedrychowicz H."/>
        </authorList>
    </citation>
    <scope>NUCLEOTIDE SEQUENCE [LARGE SCALE GENOMIC DNA]</scope>
    <source>
        <strain evidence="2 3">ACAM 12</strain>
    </source>
</reference>
<dbReference type="Proteomes" id="UP000190911">
    <property type="component" value="Chromosome I"/>
</dbReference>